<sequence length="642" mass="70213">MNALYPLEKKIQPLETRKARRSVFIEKCTQHGEMIAAMSSGILVLLAYLWGNPSSYLSTVLFLLAYVIGGFAKAKEGIQTLVHEKELDVNLLMIFAAIGAAMIGYWLEGSMLIFIFAVSGALESYTVAKSERDLSNLIKMKPETARILDEHGQEREVRIEELKKDDLMIVRPGERIAADGIVQEGFSSVDQSMITGEPLPAEKEPNDEVFAGTINGSGSLVVKVTRAGEESVFAKIIRHIEQARNEVPVTQTRIERLEKVYAKAVLGITALLLVLPHYLLGWNWSETVYRAMVFLVVASPCALVASIMPAVLSAISNGARKGILFKSGYQLEMLSDARVVAFDKTGTLTQGKPKVTDFLVFQEMARDELLAAVGSIESLSEHPIAQAIVRFAQKTKEKWSRPSELQAITGWGVKAKYQGEIWRIGKPKMFGNMDGEISQVVEKMEQEGKTVVLVEKTGKVVGLIALQDTVRPEAKAIVQQLKQMGLKVAMLTGDQQVTAEAIAKEVGIDLVYSDCLPEDKVSIVKDLRERFGKVVMVGDGVNDAPALATASIGVAMGGAGSDVALETADLVLMNDDLDRIPQVLRLGKRVQRIVKQNMALALTVICLLILANFLQVMTLPFGVIGHEGSTLLVILNGLRLLR</sequence>
<dbReference type="Gene3D" id="2.70.150.10">
    <property type="entry name" value="Calcium-transporting ATPase, cytoplasmic transduction domain A"/>
    <property type="match status" value="1"/>
</dbReference>
<dbReference type="GO" id="GO:0005886">
    <property type="term" value="C:plasma membrane"/>
    <property type="evidence" value="ECO:0007669"/>
    <property type="project" value="UniProtKB-SubCell"/>
</dbReference>
<dbReference type="PANTHER" id="PTHR43079:SF1">
    <property type="entry name" value="CADMIUM_ZINC-TRANSPORTING ATPASE HMA1, CHLOROPLASTIC-RELATED"/>
    <property type="match status" value="1"/>
</dbReference>
<evidence type="ECO:0000313" key="18">
    <source>
        <dbReference type="Proteomes" id="UP000199545"/>
    </source>
</evidence>
<dbReference type="PRINTS" id="PR00941">
    <property type="entry name" value="CDATPASE"/>
</dbReference>
<keyword evidence="18" id="KW-1185">Reference proteome</keyword>
<keyword evidence="8 15" id="KW-0547">Nucleotide-binding</keyword>
<dbReference type="Proteomes" id="UP000199545">
    <property type="component" value="Unassembled WGS sequence"/>
</dbReference>
<dbReference type="InterPro" id="IPR044492">
    <property type="entry name" value="P_typ_ATPase_HD_dom"/>
</dbReference>
<dbReference type="Pfam" id="PF00122">
    <property type="entry name" value="E1-E2_ATPase"/>
    <property type="match status" value="1"/>
</dbReference>
<evidence type="ECO:0000256" key="15">
    <source>
        <dbReference type="RuleBase" id="RU362081"/>
    </source>
</evidence>
<dbReference type="GO" id="GO:0046872">
    <property type="term" value="F:metal ion binding"/>
    <property type="evidence" value="ECO:0007669"/>
    <property type="project" value="UniProtKB-KW"/>
</dbReference>
<dbReference type="InterPro" id="IPR018303">
    <property type="entry name" value="ATPase_P-typ_P_site"/>
</dbReference>
<dbReference type="InterPro" id="IPR027256">
    <property type="entry name" value="P-typ_ATPase_IB"/>
</dbReference>
<evidence type="ECO:0000256" key="8">
    <source>
        <dbReference type="ARBA" id="ARBA00022741"/>
    </source>
</evidence>
<evidence type="ECO:0000256" key="11">
    <source>
        <dbReference type="ARBA" id="ARBA00022967"/>
    </source>
</evidence>
<dbReference type="SUPFAM" id="SSF81665">
    <property type="entry name" value="Calcium ATPase, transmembrane domain M"/>
    <property type="match status" value="1"/>
</dbReference>
<dbReference type="GO" id="GO:0019829">
    <property type="term" value="F:ATPase-coupled monoatomic cation transmembrane transporter activity"/>
    <property type="evidence" value="ECO:0007669"/>
    <property type="project" value="InterPro"/>
</dbReference>
<feature type="domain" description="P-type ATPase A" evidence="16">
    <location>
        <begin position="139"/>
        <end position="241"/>
    </location>
</feature>
<evidence type="ECO:0000259" key="16">
    <source>
        <dbReference type="Pfam" id="PF00122"/>
    </source>
</evidence>
<dbReference type="Pfam" id="PF00702">
    <property type="entry name" value="Hydrolase"/>
    <property type="match status" value="1"/>
</dbReference>
<evidence type="ECO:0000256" key="3">
    <source>
        <dbReference type="ARBA" id="ARBA00022448"/>
    </source>
</evidence>
<dbReference type="RefSeq" id="WP_093228058.1">
    <property type="nucleotide sequence ID" value="NZ_FORR01000002.1"/>
</dbReference>
<dbReference type="FunFam" id="2.70.150.10:FF:000002">
    <property type="entry name" value="Copper-transporting ATPase 1, putative"/>
    <property type="match status" value="1"/>
</dbReference>
<keyword evidence="6 15" id="KW-0812">Transmembrane</keyword>
<dbReference type="PANTHER" id="PTHR43079">
    <property type="entry name" value="PROBABLE CADMIUM/ZINC-TRANSPORTING ATPASE HMA1"/>
    <property type="match status" value="1"/>
</dbReference>
<evidence type="ECO:0000256" key="13">
    <source>
        <dbReference type="ARBA" id="ARBA00023065"/>
    </source>
</evidence>
<evidence type="ECO:0000256" key="9">
    <source>
        <dbReference type="ARBA" id="ARBA00022840"/>
    </source>
</evidence>
<dbReference type="SUPFAM" id="SSF81653">
    <property type="entry name" value="Calcium ATPase, transduction domain A"/>
    <property type="match status" value="1"/>
</dbReference>
<dbReference type="GO" id="GO:0005524">
    <property type="term" value="F:ATP binding"/>
    <property type="evidence" value="ECO:0007669"/>
    <property type="project" value="UniProtKB-UniRule"/>
</dbReference>
<dbReference type="CDD" id="cd07551">
    <property type="entry name" value="P-type_ATPase_HM_ZosA_PfeT-like"/>
    <property type="match status" value="1"/>
</dbReference>
<proteinExistence type="inferred from homology"/>
<keyword evidence="10" id="KW-0460">Magnesium</keyword>
<evidence type="ECO:0000256" key="5">
    <source>
        <dbReference type="ARBA" id="ARBA00022553"/>
    </source>
</evidence>
<keyword evidence="4 15" id="KW-1003">Cell membrane</keyword>
<evidence type="ECO:0000256" key="6">
    <source>
        <dbReference type="ARBA" id="ARBA00022692"/>
    </source>
</evidence>
<dbReference type="Gene3D" id="3.40.1110.10">
    <property type="entry name" value="Calcium-transporting ATPase, cytoplasmic domain N"/>
    <property type="match status" value="1"/>
</dbReference>
<dbReference type="NCBIfam" id="TIGR01494">
    <property type="entry name" value="ATPase_P-type"/>
    <property type="match status" value="1"/>
</dbReference>
<keyword evidence="9 15" id="KW-0067">ATP-binding</keyword>
<dbReference type="InterPro" id="IPR023298">
    <property type="entry name" value="ATPase_P-typ_TM_dom_sf"/>
</dbReference>
<reference evidence="17 18" key="1">
    <citation type="submission" date="2016-10" db="EMBL/GenBank/DDBJ databases">
        <authorList>
            <person name="de Groot N.N."/>
        </authorList>
    </citation>
    <scope>NUCLEOTIDE SEQUENCE [LARGE SCALE GENOMIC DNA]</scope>
    <source>
        <strain evidence="17 18">DSM 44778</strain>
    </source>
</reference>
<evidence type="ECO:0000256" key="7">
    <source>
        <dbReference type="ARBA" id="ARBA00022723"/>
    </source>
</evidence>
<evidence type="ECO:0000256" key="4">
    <source>
        <dbReference type="ARBA" id="ARBA00022475"/>
    </source>
</evidence>
<keyword evidence="13" id="KW-0406">Ion transport</keyword>
<protein>
    <submittedName>
        <fullName evidence="17">Cd2+/Zn2+-exporting ATPase</fullName>
    </submittedName>
</protein>
<dbReference type="NCBIfam" id="TIGR01511">
    <property type="entry name" value="ATPase-IB1_Cu"/>
    <property type="match status" value="1"/>
</dbReference>
<dbReference type="InterPro" id="IPR023214">
    <property type="entry name" value="HAD_sf"/>
</dbReference>
<gene>
    <name evidence="17" type="ORF">SAMN05421852_102237</name>
</gene>
<keyword evidence="5" id="KW-0597">Phosphoprotein</keyword>
<dbReference type="SUPFAM" id="SSF56784">
    <property type="entry name" value="HAD-like"/>
    <property type="match status" value="1"/>
</dbReference>
<evidence type="ECO:0000313" key="17">
    <source>
        <dbReference type="EMBL" id="SFI85473.1"/>
    </source>
</evidence>
<dbReference type="FunFam" id="3.40.50.1000:FF:000020">
    <property type="entry name" value="Probable cation-transporting P-type ATPase"/>
    <property type="match status" value="1"/>
</dbReference>
<keyword evidence="3" id="KW-0813">Transport</keyword>
<feature type="transmembrane region" description="Helical" evidence="15">
    <location>
        <begin position="260"/>
        <end position="279"/>
    </location>
</feature>
<dbReference type="SFLD" id="SFLDF00027">
    <property type="entry name" value="p-type_atpase"/>
    <property type="match status" value="1"/>
</dbReference>
<feature type="transmembrane region" description="Helical" evidence="15">
    <location>
        <begin position="598"/>
        <end position="617"/>
    </location>
</feature>
<dbReference type="NCBIfam" id="TIGR01525">
    <property type="entry name" value="ATPase-IB_hvy"/>
    <property type="match status" value="1"/>
</dbReference>
<dbReference type="GO" id="GO:0016887">
    <property type="term" value="F:ATP hydrolysis activity"/>
    <property type="evidence" value="ECO:0007669"/>
    <property type="project" value="InterPro"/>
</dbReference>
<dbReference type="AlphaFoldDB" id="A0A1I3LL88"/>
<dbReference type="OrthoDB" id="9813266at2"/>
<keyword evidence="14 15" id="KW-0472">Membrane</keyword>
<dbReference type="PROSITE" id="PS00154">
    <property type="entry name" value="ATPASE_E1_E2"/>
    <property type="match status" value="1"/>
</dbReference>
<dbReference type="InterPro" id="IPR001757">
    <property type="entry name" value="P_typ_ATPase"/>
</dbReference>
<feature type="transmembrane region" description="Helical" evidence="15">
    <location>
        <begin position="87"/>
        <end position="105"/>
    </location>
</feature>
<dbReference type="Gene3D" id="3.40.50.1000">
    <property type="entry name" value="HAD superfamily/HAD-like"/>
    <property type="match status" value="1"/>
</dbReference>
<dbReference type="InterPro" id="IPR051949">
    <property type="entry name" value="Cation_Transport_ATPase"/>
</dbReference>
<keyword evidence="12 15" id="KW-1133">Transmembrane helix</keyword>
<keyword evidence="11" id="KW-1278">Translocase</keyword>
<dbReference type="STRING" id="46223.SAMN05421852_102237"/>
<dbReference type="InterPro" id="IPR059000">
    <property type="entry name" value="ATPase_P-type_domA"/>
</dbReference>
<dbReference type="SFLD" id="SFLDG00002">
    <property type="entry name" value="C1.7:_P-type_atpase_like"/>
    <property type="match status" value="1"/>
</dbReference>
<evidence type="ECO:0000256" key="14">
    <source>
        <dbReference type="ARBA" id="ARBA00023136"/>
    </source>
</evidence>
<dbReference type="InterPro" id="IPR023299">
    <property type="entry name" value="ATPase_P-typ_cyto_dom_N"/>
</dbReference>
<evidence type="ECO:0000256" key="1">
    <source>
        <dbReference type="ARBA" id="ARBA00004651"/>
    </source>
</evidence>
<comment type="similarity">
    <text evidence="2 15">Belongs to the cation transport ATPase (P-type) (TC 3.A.3) family. Type IB subfamily.</text>
</comment>
<evidence type="ECO:0000256" key="10">
    <source>
        <dbReference type="ARBA" id="ARBA00022842"/>
    </source>
</evidence>
<feature type="transmembrane region" description="Helical" evidence="15">
    <location>
        <begin position="291"/>
        <end position="315"/>
    </location>
</feature>
<dbReference type="PRINTS" id="PR00119">
    <property type="entry name" value="CATATPASE"/>
</dbReference>
<dbReference type="InterPro" id="IPR036412">
    <property type="entry name" value="HAD-like_sf"/>
</dbReference>
<name>A0A1I3LL88_9BACL</name>
<dbReference type="InterPro" id="IPR008250">
    <property type="entry name" value="ATPase_P-typ_transduc_dom_A_sf"/>
</dbReference>
<keyword evidence="7 15" id="KW-0479">Metal-binding</keyword>
<dbReference type="EMBL" id="FORR01000002">
    <property type="protein sequence ID" value="SFI85473.1"/>
    <property type="molecule type" value="Genomic_DNA"/>
</dbReference>
<comment type="subcellular location">
    <subcellularLocation>
        <location evidence="1">Cell membrane</location>
        <topology evidence="1">Multi-pass membrane protein</topology>
    </subcellularLocation>
</comment>
<evidence type="ECO:0000256" key="2">
    <source>
        <dbReference type="ARBA" id="ARBA00006024"/>
    </source>
</evidence>
<dbReference type="SFLD" id="SFLDS00003">
    <property type="entry name" value="Haloacid_Dehalogenase"/>
    <property type="match status" value="1"/>
</dbReference>
<dbReference type="PROSITE" id="PS01229">
    <property type="entry name" value="COF_2"/>
    <property type="match status" value="1"/>
</dbReference>
<organism evidence="17 18">
    <name type="scientific">Thermoflavimicrobium dichotomicum</name>
    <dbReference type="NCBI Taxonomy" id="46223"/>
    <lineage>
        <taxon>Bacteria</taxon>
        <taxon>Bacillati</taxon>
        <taxon>Bacillota</taxon>
        <taxon>Bacilli</taxon>
        <taxon>Bacillales</taxon>
        <taxon>Thermoactinomycetaceae</taxon>
        <taxon>Thermoflavimicrobium</taxon>
    </lineage>
</organism>
<evidence type="ECO:0000256" key="12">
    <source>
        <dbReference type="ARBA" id="ARBA00022989"/>
    </source>
</evidence>
<accession>A0A1I3LL88</accession>